<name>A0A5A7RI13_STRAF</name>
<proteinExistence type="predicted"/>
<comment type="caution">
    <text evidence="1">The sequence shown here is derived from an EMBL/GenBank/DDBJ whole genome shotgun (WGS) entry which is preliminary data.</text>
</comment>
<keyword evidence="1" id="KW-0547">Nucleotide-binding</keyword>
<evidence type="ECO:0000313" key="2">
    <source>
        <dbReference type="Proteomes" id="UP000325081"/>
    </source>
</evidence>
<organism evidence="1 2">
    <name type="scientific">Striga asiatica</name>
    <name type="common">Asiatic witchweed</name>
    <name type="synonym">Buchnera asiatica</name>
    <dbReference type="NCBI Taxonomy" id="4170"/>
    <lineage>
        <taxon>Eukaryota</taxon>
        <taxon>Viridiplantae</taxon>
        <taxon>Streptophyta</taxon>
        <taxon>Embryophyta</taxon>
        <taxon>Tracheophyta</taxon>
        <taxon>Spermatophyta</taxon>
        <taxon>Magnoliopsida</taxon>
        <taxon>eudicotyledons</taxon>
        <taxon>Gunneridae</taxon>
        <taxon>Pentapetalae</taxon>
        <taxon>asterids</taxon>
        <taxon>lamiids</taxon>
        <taxon>Lamiales</taxon>
        <taxon>Orobanchaceae</taxon>
        <taxon>Buchnereae</taxon>
        <taxon>Striga</taxon>
    </lineage>
</organism>
<reference evidence="2" key="1">
    <citation type="journal article" date="2019" name="Curr. Biol.">
        <title>Genome Sequence of Striga asiatica Provides Insight into the Evolution of Plant Parasitism.</title>
        <authorList>
            <person name="Yoshida S."/>
            <person name="Kim S."/>
            <person name="Wafula E.K."/>
            <person name="Tanskanen J."/>
            <person name="Kim Y.M."/>
            <person name="Honaas L."/>
            <person name="Yang Z."/>
            <person name="Spallek T."/>
            <person name="Conn C.E."/>
            <person name="Ichihashi Y."/>
            <person name="Cheong K."/>
            <person name="Cui S."/>
            <person name="Der J.P."/>
            <person name="Gundlach H."/>
            <person name="Jiao Y."/>
            <person name="Hori C."/>
            <person name="Ishida J.K."/>
            <person name="Kasahara H."/>
            <person name="Kiba T."/>
            <person name="Kim M.S."/>
            <person name="Koo N."/>
            <person name="Laohavisit A."/>
            <person name="Lee Y.H."/>
            <person name="Lumba S."/>
            <person name="McCourt P."/>
            <person name="Mortimer J.C."/>
            <person name="Mutuku J.M."/>
            <person name="Nomura T."/>
            <person name="Sasaki-Sekimoto Y."/>
            <person name="Seto Y."/>
            <person name="Wang Y."/>
            <person name="Wakatake T."/>
            <person name="Sakakibara H."/>
            <person name="Demura T."/>
            <person name="Yamaguchi S."/>
            <person name="Yoneyama K."/>
            <person name="Manabe R.I."/>
            <person name="Nelson D.C."/>
            <person name="Schulman A.H."/>
            <person name="Timko M.P."/>
            <person name="dePamphilis C.W."/>
            <person name="Choi D."/>
            <person name="Shirasu K."/>
        </authorList>
    </citation>
    <scope>NUCLEOTIDE SEQUENCE [LARGE SCALE GENOMIC DNA]</scope>
    <source>
        <strain evidence="2">cv. UVA1</strain>
    </source>
</reference>
<evidence type="ECO:0000313" key="1">
    <source>
        <dbReference type="EMBL" id="GER56867.1"/>
    </source>
</evidence>
<keyword evidence="1" id="KW-0378">Hydrolase</keyword>
<keyword evidence="1" id="KW-0347">Helicase</keyword>
<sequence>MLNQPTNTKIHSPTQIAKRDKNLHTRACRSFSKEFGWISPVPRLSSTGNEDAAAMFSAVSMVPTPPISCHSLQIKSFHLFLLSQKNLLRRNGSGAFSTVTFGDASDNFQNLAFFSRRSSTFGIKLNRVARTGEASALVLIIKDR</sequence>
<keyword evidence="1" id="KW-0067">ATP-binding</keyword>
<dbReference type="Proteomes" id="UP000325081">
    <property type="component" value="Unassembled WGS sequence"/>
</dbReference>
<protein>
    <submittedName>
        <fullName evidence="1">Helicase C-terminal domain protein</fullName>
    </submittedName>
</protein>
<dbReference type="EMBL" id="BKCP01012737">
    <property type="protein sequence ID" value="GER56867.1"/>
    <property type="molecule type" value="Genomic_DNA"/>
</dbReference>
<accession>A0A5A7RI13</accession>
<dbReference type="AlphaFoldDB" id="A0A5A7RI13"/>
<dbReference type="GO" id="GO:0004386">
    <property type="term" value="F:helicase activity"/>
    <property type="evidence" value="ECO:0007669"/>
    <property type="project" value="UniProtKB-KW"/>
</dbReference>
<keyword evidence="2" id="KW-1185">Reference proteome</keyword>
<gene>
    <name evidence="1" type="ORF">STAS_34624</name>
</gene>